<dbReference type="InterPro" id="IPR029018">
    <property type="entry name" value="Hex-like_dom2"/>
</dbReference>
<dbReference type="AlphaFoldDB" id="A0A3T1D446"/>
<evidence type="ECO:0000313" key="2">
    <source>
        <dbReference type="EMBL" id="BBI32877.1"/>
    </source>
</evidence>
<name>A0A3T1D446_9BACL</name>
<evidence type="ECO:0000256" key="1">
    <source>
        <dbReference type="ARBA" id="ARBA00022801"/>
    </source>
</evidence>
<dbReference type="RefSeq" id="WP_130607739.1">
    <property type="nucleotide sequence ID" value="NZ_AP019400.1"/>
</dbReference>
<protein>
    <submittedName>
        <fullName evidence="2">DUF4838 domain-containing protein</fullName>
    </submittedName>
</protein>
<dbReference type="Gene3D" id="3.30.379.10">
    <property type="entry name" value="Chitobiase/beta-hexosaminidase domain 2-like"/>
    <property type="match status" value="1"/>
</dbReference>
<accession>A0A3T1D446</accession>
<dbReference type="OrthoDB" id="3242535at2"/>
<dbReference type="EMBL" id="AP019400">
    <property type="protein sequence ID" value="BBI32877.1"/>
    <property type="molecule type" value="Genomic_DNA"/>
</dbReference>
<sequence length="644" mass="74822">MNSKDETLNCIYVISGGQQPILFAAEELSKYLSVLSGREIAVQQSEGYDEEQQGIWIGLRHDLPEVQDIHWPENGEQEDTIWIDVESGRGTLSGSNCRSILFSVYRYLTQLGCRWVRPGPEGESIPRVDLMTRSVKVMESASYRHRGICIEGAVSLENVTDMIEWMPKIGFNGYLIQFREAYVFFERWYEHLSNPLKTSDKNLEVATTVSHVETIAAEIKKRGLDYHAVGHGWTCMAFGIPGLGWDKVEWEEDPEVTPYLAQIDGKRELWKGVPLDTELCYSNVKTRSMMIREIAQFATEHPEIDKLHVWLSDGHNNQCECENCVVASPSDWYVLMMNELDAELTERKLDTVIVFLLYQELLWAPLSERFNHSDRFIMMFAPITRTYRDSFANAGDLPAIPPFHRNRMEFPLTIEENVSYLVDWQHIFSGDAFDFDYHFMWAHQKDPGQVSISKVLHEDIQHLHQIGLRGYMSCQVQRSFFPNGLGLTTMGRTLWNRNLSFEEISEDYYMSAYGRDGVNCRNYMTSLSELYDFLDLEKVSNRIQVADDVFTQIYELIGQFEPVIERNLGLSDQCHSVSWHYMRHHKDIWLDMTRALELLYKGKVEEAKAYWQAIRLRLWEKEDQVQPVLDVFNFVLVFDGIFVG</sequence>
<dbReference type="InterPro" id="IPR032287">
    <property type="entry name" value="DUF4838"/>
</dbReference>
<dbReference type="Proteomes" id="UP000289856">
    <property type="component" value="Chromosome"/>
</dbReference>
<dbReference type="SUPFAM" id="SSF55545">
    <property type="entry name" value="beta-N-acetylhexosaminidase-like domain"/>
    <property type="match status" value="1"/>
</dbReference>
<dbReference type="GO" id="GO:0005975">
    <property type="term" value="P:carbohydrate metabolic process"/>
    <property type="evidence" value="ECO:0007669"/>
    <property type="project" value="UniProtKB-ARBA"/>
</dbReference>
<keyword evidence="3" id="KW-1185">Reference proteome</keyword>
<gene>
    <name evidence="2" type="ORF">KCTCHS21_22760</name>
</gene>
<organism evidence="2 3">
    <name type="scientific">Cohnella abietis</name>
    <dbReference type="NCBI Taxonomy" id="2507935"/>
    <lineage>
        <taxon>Bacteria</taxon>
        <taxon>Bacillati</taxon>
        <taxon>Bacillota</taxon>
        <taxon>Bacilli</taxon>
        <taxon>Bacillales</taxon>
        <taxon>Paenibacillaceae</taxon>
        <taxon>Cohnella</taxon>
    </lineage>
</organism>
<dbReference type="Pfam" id="PF16126">
    <property type="entry name" value="DUF4838"/>
    <property type="match status" value="1"/>
</dbReference>
<keyword evidence="1" id="KW-0378">Hydrolase</keyword>
<dbReference type="KEGG" id="cohn:KCTCHS21_22760"/>
<reference evidence="2 3" key="1">
    <citation type="submission" date="2019-01" db="EMBL/GenBank/DDBJ databases">
        <title>Complete genome sequence of Cohnella hallensis HS21 isolated from Korean fir (Abies koreana) rhizospheric soil.</title>
        <authorList>
            <person name="Jiang L."/>
            <person name="Kang S.W."/>
            <person name="Kim S."/>
            <person name="Jung J."/>
            <person name="Kim C.Y."/>
            <person name="Kim D.H."/>
            <person name="Kim S.W."/>
            <person name="Lee J."/>
        </authorList>
    </citation>
    <scope>NUCLEOTIDE SEQUENCE [LARGE SCALE GENOMIC DNA]</scope>
    <source>
        <strain evidence="2 3">HS21</strain>
    </source>
</reference>
<proteinExistence type="predicted"/>
<dbReference type="GO" id="GO:0016787">
    <property type="term" value="F:hydrolase activity"/>
    <property type="evidence" value="ECO:0007669"/>
    <property type="project" value="UniProtKB-KW"/>
</dbReference>
<evidence type="ECO:0000313" key="3">
    <source>
        <dbReference type="Proteomes" id="UP000289856"/>
    </source>
</evidence>